<dbReference type="EMBL" id="PDUG01000020">
    <property type="protein sequence ID" value="PIC12612.1"/>
    <property type="molecule type" value="Genomic_DNA"/>
</dbReference>
<comment type="caution">
    <text evidence="2">The sequence shown here is derived from an EMBL/GenBank/DDBJ whole genome shotgun (WGS) entry which is preliminary data.</text>
</comment>
<dbReference type="AlphaFoldDB" id="A0A2G5SCH2"/>
<feature type="signal peptide" evidence="1">
    <location>
        <begin position="1"/>
        <end position="20"/>
    </location>
</feature>
<feature type="chain" id="PRO_5013821621" description="ZP domain-containing protein" evidence="1">
    <location>
        <begin position="21"/>
        <end position="109"/>
    </location>
</feature>
<organism evidence="2 3">
    <name type="scientific">Caenorhabditis nigoni</name>
    <dbReference type="NCBI Taxonomy" id="1611254"/>
    <lineage>
        <taxon>Eukaryota</taxon>
        <taxon>Metazoa</taxon>
        <taxon>Ecdysozoa</taxon>
        <taxon>Nematoda</taxon>
        <taxon>Chromadorea</taxon>
        <taxon>Rhabditida</taxon>
        <taxon>Rhabditina</taxon>
        <taxon>Rhabditomorpha</taxon>
        <taxon>Rhabditoidea</taxon>
        <taxon>Rhabditidae</taxon>
        <taxon>Peloderinae</taxon>
        <taxon>Caenorhabditis</taxon>
    </lineage>
</organism>
<dbReference type="OrthoDB" id="5843011at2759"/>
<gene>
    <name evidence="2" type="ORF">B9Z55_028277</name>
</gene>
<accession>A0A2G5SCH2</accession>
<dbReference type="STRING" id="1611254.A0A2G5SCH2"/>
<keyword evidence="1" id="KW-0732">Signal</keyword>
<evidence type="ECO:0008006" key="4">
    <source>
        <dbReference type="Google" id="ProtNLM"/>
    </source>
</evidence>
<proteinExistence type="predicted"/>
<evidence type="ECO:0000256" key="1">
    <source>
        <dbReference type="SAM" id="SignalP"/>
    </source>
</evidence>
<protein>
    <recommendedName>
        <fullName evidence="4">ZP domain-containing protein</fullName>
    </recommendedName>
</protein>
<name>A0A2G5SCH2_9PELO</name>
<reference evidence="3" key="1">
    <citation type="submission" date="2017-10" db="EMBL/GenBank/DDBJ databases">
        <title>Rapid genome shrinkage in a self-fertile nematode reveals novel sperm competition proteins.</title>
        <authorList>
            <person name="Yin D."/>
            <person name="Schwarz E.M."/>
            <person name="Thomas C.G."/>
            <person name="Felde R.L."/>
            <person name="Korf I.F."/>
            <person name="Cutter A.D."/>
            <person name="Schartner C.M."/>
            <person name="Ralston E.J."/>
            <person name="Meyer B.J."/>
            <person name="Haag E.S."/>
        </authorList>
    </citation>
    <scope>NUCLEOTIDE SEQUENCE [LARGE SCALE GENOMIC DNA]</scope>
    <source>
        <strain evidence="3">JU1422</strain>
    </source>
</reference>
<dbReference type="Proteomes" id="UP000230233">
    <property type="component" value="Unassembled WGS sequence"/>
</dbReference>
<keyword evidence="3" id="KW-1185">Reference proteome</keyword>
<evidence type="ECO:0000313" key="2">
    <source>
        <dbReference type="EMBL" id="PIC12612.1"/>
    </source>
</evidence>
<sequence length="109" mass="12668">MRKTMKIVLLIFSLIYQASAIRFLFASELSCDYYEDIFEFKIAYFNEDEQISTERHLTAQDSLFFFHEGAAESIENPEKVHAVIVHDCTITGDEMEVSYYFSGIDSEKV</sequence>
<evidence type="ECO:0000313" key="3">
    <source>
        <dbReference type="Proteomes" id="UP000230233"/>
    </source>
</evidence>